<dbReference type="Pfam" id="PF00117">
    <property type="entry name" value="GATase"/>
    <property type="match status" value="1"/>
</dbReference>
<dbReference type="GO" id="GO:0004088">
    <property type="term" value="F:carbamoyl-phosphate synthase (glutamine-hydrolyzing) activity"/>
    <property type="evidence" value="ECO:0007669"/>
    <property type="project" value="UniProtKB-UniRule"/>
</dbReference>
<keyword evidence="14" id="KW-1185">Reference proteome</keyword>
<keyword evidence="7 11" id="KW-0315">Glutamine amidotransferase</keyword>
<reference evidence="13" key="1">
    <citation type="submission" date="2020-08" db="EMBL/GenBank/DDBJ databases">
        <title>Genome public.</title>
        <authorList>
            <person name="Liu C."/>
            <person name="Sun Q."/>
        </authorList>
    </citation>
    <scope>NUCLEOTIDE SEQUENCE</scope>
    <source>
        <strain evidence="13">NSJ-31</strain>
    </source>
</reference>
<dbReference type="SMART" id="SM01097">
    <property type="entry name" value="CPSase_sm_chain"/>
    <property type="match status" value="1"/>
</dbReference>
<dbReference type="PANTHER" id="PTHR43418:SF7">
    <property type="entry name" value="CARBAMOYL-PHOSPHATE SYNTHASE SMALL CHAIN"/>
    <property type="match status" value="1"/>
</dbReference>
<accession>A0A926DVZ7</accession>
<comment type="caution">
    <text evidence="11">Lacks conserved residue(s) required for the propagation of feature annotation.</text>
</comment>
<keyword evidence="11" id="KW-0028">Amino-acid biosynthesis</keyword>
<comment type="similarity">
    <text evidence="3 11">Belongs to the CarA family.</text>
</comment>
<dbReference type="InterPro" id="IPR036480">
    <property type="entry name" value="CarbP_synth_ssu_N_sf"/>
</dbReference>
<dbReference type="NCBIfam" id="TIGR01368">
    <property type="entry name" value="CPSaseIIsmall"/>
    <property type="match status" value="1"/>
</dbReference>
<protein>
    <recommendedName>
        <fullName evidence="11">Carbamoyl phosphate synthase small chain</fullName>
        <ecNumber evidence="11">6.3.5.5</ecNumber>
    </recommendedName>
    <alternativeName>
        <fullName evidence="11">Carbamoyl phosphate synthetase glutamine chain</fullName>
    </alternativeName>
</protein>
<dbReference type="RefSeq" id="WP_249281888.1">
    <property type="nucleotide sequence ID" value="NZ_JACRST010000001.1"/>
</dbReference>
<feature type="domain" description="Carbamoyl-phosphate synthase small subunit N-terminal" evidence="12">
    <location>
        <begin position="8"/>
        <end position="138"/>
    </location>
</feature>
<dbReference type="PRINTS" id="PR00097">
    <property type="entry name" value="ANTSNTHASEII"/>
</dbReference>
<dbReference type="Gene3D" id="3.50.30.20">
    <property type="entry name" value="Carbamoyl-phosphate synthase small subunit, N-terminal domain"/>
    <property type="match status" value="1"/>
</dbReference>
<dbReference type="InterPro" id="IPR017926">
    <property type="entry name" value="GATASE"/>
</dbReference>
<dbReference type="Pfam" id="PF00988">
    <property type="entry name" value="CPSase_sm_chain"/>
    <property type="match status" value="1"/>
</dbReference>
<sequence>MSYEQTTSKAILLLEDGTVFEGKSFGAAGTAVGEVVFTTSAVGFQETITDPSYFGQIITQTFPLTGNYGMNAADSESDRAHATGYIVREWCEQPSNFRCEETIDAFLKAQGVIGLYDIDTRALTAHLREQGTMNGVITNDMAADRAELLKMAKSFRIQQSVQAVSVTELKRYSATGERVGEVAVYDFGCLRSIIDAFNGRGYDVTLLPWNTPADQAAALAPDGIVLAGGPGNPEDCGELLPSIRALMGSGIPVMGIGLGHQLMALAVGAQVKKLPHGHRGGSQPVVDSGIGKTFVTSQNHGYAVDEGSLPKSEGEVFCRNINDKTCEGISYKKSPAFSIQFHPEAFTGTGDKHYYVGRFINMMNAGGNR</sequence>
<feature type="region of interest" description="CPSase" evidence="11">
    <location>
        <begin position="1"/>
        <end position="178"/>
    </location>
</feature>
<evidence type="ECO:0000256" key="5">
    <source>
        <dbReference type="ARBA" id="ARBA00022741"/>
    </source>
</evidence>
<keyword evidence="8 11" id="KW-0665">Pyrimidine biosynthesis</keyword>
<evidence type="ECO:0000313" key="14">
    <source>
        <dbReference type="Proteomes" id="UP000653127"/>
    </source>
</evidence>
<evidence type="ECO:0000313" key="13">
    <source>
        <dbReference type="EMBL" id="MBC8545746.1"/>
    </source>
</evidence>
<evidence type="ECO:0000256" key="6">
    <source>
        <dbReference type="ARBA" id="ARBA00022840"/>
    </source>
</evidence>
<comment type="pathway">
    <text evidence="2 11">Amino-acid biosynthesis; L-arginine biosynthesis; carbamoyl phosphate from bicarbonate: step 1/1.</text>
</comment>
<gene>
    <name evidence="11 13" type="primary">carA</name>
    <name evidence="13" type="ORF">H8711_02180</name>
</gene>
<dbReference type="SUPFAM" id="SSF52317">
    <property type="entry name" value="Class I glutamine amidotransferase-like"/>
    <property type="match status" value="1"/>
</dbReference>
<dbReference type="PRINTS" id="PR00099">
    <property type="entry name" value="CPSGATASE"/>
</dbReference>
<dbReference type="GO" id="GO:0044205">
    <property type="term" value="P:'de novo' UMP biosynthetic process"/>
    <property type="evidence" value="ECO:0007669"/>
    <property type="project" value="UniProtKB-UniRule"/>
</dbReference>
<dbReference type="PRINTS" id="PR00096">
    <property type="entry name" value="GATASE"/>
</dbReference>
<feature type="binding site" evidence="11">
    <location>
        <position position="261"/>
    </location>
    <ligand>
        <name>L-glutamine</name>
        <dbReference type="ChEBI" id="CHEBI:58359"/>
    </ligand>
</feature>
<dbReference type="InterPro" id="IPR050472">
    <property type="entry name" value="Anth_synth/Amidotransfase"/>
</dbReference>
<dbReference type="EMBL" id="JACRST010000001">
    <property type="protein sequence ID" value="MBC8545746.1"/>
    <property type="molecule type" value="Genomic_DNA"/>
</dbReference>
<keyword evidence="11" id="KW-0055">Arginine biosynthesis</keyword>
<feature type="active site" evidence="11">
    <location>
        <position position="344"/>
    </location>
</feature>
<feature type="binding site" evidence="11">
    <location>
        <position position="229"/>
    </location>
    <ligand>
        <name>L-glutamine</name>
        <dbReference type="ChEBI" id="CHEBI:58359"/>
    </ligand>
</feature>
<dbReference type="EC" id="6.3.5.5" evidence="11"/>
<dbReference type="InterPro" id="IPR035686">
    <property type="entry name" value="CPSase_GATase1"/>
</dbReference>
<name>A0A926DVZ7_9FIRM</name>
<keyword evidence="6 11" id="KW-0067">ATP-binding</keyword>
<dbReference type="GO" id="GO:0006541">
    <property type="term" value="P:glutamine metabolic process"/>
    <property type="evidence" value="ECO:0007669"/>
    <property type="project" value="InterPro"/>
</dbReference>
<dbReference type="InterPro" id="IPR002474">
    <property type="entry name" value="CarbamoylP_synth_ssu_N"/>
</dbReference>
<dbReference type="HAMAP" id="MF_01209">
    <property type="entry name" value="CPSase_S_chain"/>
    <property type="match status" value="1"/>
</dbReference>
<evidence type="ECO:0000259" key="12">
    <source>
        <dbReference type="SMART" id="SM01097"/>
    </source>
</evidence>
<comment type="pathway">
    <text evidence="1 11">Pyrimidine metabolism; UMP biosynthesis via de novo pathway; (S)-dihydroorotate from bicarbonate: step 1/3.</text>
</comment>
<keyword evidence="5 11" id="KW-0547">Nucleotide-binding</keyword>
<proteinExistence type="inferred from homology"/>
<evidence type="ECO:0000256" key="3">
    <source>
        <dbReference type="ARBA" id="ARBA00007800"/>
    </source>
</evidence>
<evidence type="ECO:0000256" key="8">
    <source>
        <dbReference type="ARBA" id="ARBA00022975"/>
    </source>
</evidence>
<feature type="binding site" evidence="11">
    <location>
        <position position="52"/>
    </location>
    <ligand>
        <name>L-glutamine</name>
        <dbReference type="ChEBI" id="CHEBI:58359"/>
    </ligand>
</feature>
<feature type="binding site" evidence="11">
    <location>
        <position position="299"/>
    </location>
    <ligand>
        <name>L-glutamine</name>
        <dbReference type="ChEBI" id="CHEBI:58359"/>
    </ligand>
</feature>
<dbReference type="NCBIfam" id="NF009475">
    <property type="entry name" value="PRK12838.1"/>
    <property type="match status" value="1"/>
</dbReference>
<dbReference type="PANTHER" id="PTHR43418">
    <property type="entry name" value="MULTIFUNCTIONAL TRYPTOPHAN BIOSYNTHESIS PROTEIN-RELATED"/>
    <property type="match status" value="1"/>
</dbReference>
<dbReference type="PROSITE" id="PS51273">
    <property type="entry name" value="GATASE_TYPE_1"/>
    <property type="match status" value="1"/>
</dbReference>
<dbReference type="GO" id="GO:0005524">
    <property type="term" value="F:ATP binding"/>
    <property type="evidence" value="ECO:0007669"/>
    <property type="project" value="UniProtKB-UniRule"/>
</dbReference>
<evidence type="ECO:0000256" key="11">
    <source>
        <dbReference type="HAMAP-Rule" id="MF_01209"/>
    </source>
</evidence>
<dbReference type="FunFam" id="3.50.30.20:FF:000001">
    <property type="entry name" value="Carbamoyl-phosphate synthase small chain"/>
    <property type="match status" value="1"/>
</dbReference>
<dbReference type="GO" id="GO:0006207">
    <property type="term" value="P:'de novo' pyrimidine nucleobase biosynthetic process"/>
    <property type="evidence" value="ECO:0007669"/>
    <property type="project" value="InterPro"/>
</dbReference>
<feature type="binding site" evidence="11">
    <location>
        <position position="258"/>
    </location>
    <ligand>
        <name>L-glutamine</name>
        <dbReference type="ChEBI" id="CHEBI:58359"/>
    </ligand>
</feature>
<evidence type="ECO:0000256" key="9">
    <source>
        <dbReference type="ARBA" id="ARBA00048816"/>
    </source>
</evidence>
<comment type="subunit">
    <text evidence="11">Composed of two chains; the small (or glutamine) chain promotes the hydrolysis of glutamine to ammonia, which is used by the large (or ammonia) chain to synthesize carbamoyl phosphate. Tetramer of heterodimers (alpha,beta)4.</text>
</comment>
<evidence type="ECO:0000256" key="1">
    <source>
        <dbReference type="ARBA" id="ARBA00004812"/>
    </source>
</evidence>
<feature type="binding site" evidence="11">
    <location>
        <position position="302"/>
    </location>
    <ligand>
        <name>L-glutamine</name>
        <dbReference type="ChEBI" id="CHEBI:58359"/>
    </ligand>
</feature>
<keyword evidence="4 11" id="KW-0436">Ligase</keyword>
<dbReference type="Proteomes" id="UP000653127">
    <property type="component" value="Unassembled WGS sequence"/>
</dbReference>
<dbReference type="AlphaFoldDB" id="A0A926DVZ7"/>
<dbReference type="GO" id="GO:0006526">
    <property type="term" value="P:L-arginine biosynthetic process"/>
    <property type="evidence" value="ECO:0007669"/>
    <property type="project" value="UniProtKB-UniRule"/>
</dbReference>
<evidence type="ECO:0000256" key="10">
    <source>
        <dbReference type="ARBA" id="ARBA00049285"/>
    </source>
</evidence>
<comment type="caution">
    <text evidence="13">The sequence shown here is derived from an EMBL/GenBank/DDBJ whole genome shotgun (WGS) entry which is preliminary data.</text>
</comment>
<comment type="catalytic activity">
    <reaction evidence="10 11">
        <text>L-glutamine + H2O = L-glutamate + NH4(+)</text>
        <dbReference type="Rhea" id="RHEA:15889"/>
        <dbReference type="ChEBI" id="CHEBI:15377"/>
        <dbReference type="ChEBI" id="CHEBI:28938"/>
        <dbReference type="ChEBI" id="CHEBI:29985"/>
        <dbReference type="ChEBI" id="CHEBI:58359"/>
    </reaction>
</comment>
<evidence type="ECO:0000256" key="7">
    <source>
        <dbReference type="ARBA" id="ARBA00022962"/>
    </source>
</evidence>
<comment type="function">
    <text evidence="11">Small subunit of the glutamine-dependent carbamoyl phosphate synthetase (CPSase). CPSase catalyzes the formation of carbamoyl phosphate from the ammonia moiety of glutamine, carbonate, and phosphate donated by ATP, constituting the first step of 2 biosynthetic pathways, one leading to arginine and/or urea and the other to pyrimidine nucleotides. The small subunit (glutamine amidotransferase) binds and cleaves glutamine to supply the large subunit with the substrate ammonia.</text>
</comment>
<feature type="binding site" evidence="11">
    <location>
        <position position="301"/>
    </location>
    <ligand>
        <name>L-glutamine</name>
        <dbReference type="ChEBI" id="CHEBI:58359"/>
    </ligand>
</feature>
<evidence type="ECO:0000256" key="2">
    <source>
        <dbReference type="ARBA" id="ARBA00005077"/>
    </source>
</evidence>
<dbReference type="CDD" id="cd01744">
    <property type="entry name" value="GATase1_CPSase"/>
    <property type="match status" value="1"/>
</dbReference>
<dbReference type="InterPro" id="IPR029062">
    <property type="entry name" value="Class_I_gatase-like"/>
</dbReference>
<feature type="active site" evidence="11">
    <location>
        <position position="342"/>
    </location>
</feature>
<dbReference type="SUPFAM" id="SSF52021">
    <property type="entry name" value="Carbamoyl phosphate synthetase, small subunit N-terminal domain"/>
    <property type="match status" value="1"/>
</dbReference>
<feature type="binding site" evidence="11">
    <location>
        <position position="231"/>
    </location>
    <ligand>
        <name>L-glutamine</name>
        <dbReference type="ChEBI" id="CHEBI:58359"/>
    </ligand>
</feature>
<dbReference type="InterPro" id="IPR006274">
    <property type="entry name" value="CarbamoylP_synth_ssu"/>
</dbReference>
<evidence type="ECO:0000256" key="4">
    <source>
        <dbReference type="ARBA" id="ARBA00022598"/>
    </source>
</evidence>
<organism evidence="13 14">
    <name type="scientific">Ligaoa zhengdingensis</name>
    <dbReference type="NCBI Taxonomy" id="2763658"/>
    <lineage>
        <taxon>Bacteria</taxon>
        <taxon>Bacillati</taxon>
        <taxon>Bacillota</taxon>
        <taxon>Clostridia</taxon>
        <taxon>Eubacteriales</taxon>
        <taxon>Oscillospiraceae</taxon>
        <taxon>Ligaoa</taxon>
    </lineage>
</organism>
<dbReference type="Gene3D" id="3.40.50.880">
    <property type="match status" value="1"/>
</dbReference>
<comment type="catalytic activity">
    <reaction evidence="9 11">
        <text>hydrogencarbonate + L-glutamine + 2 ATP + H2O = carbamoyl phosphate + L-glutamate + 2 ADP + phosphate + 2 H(+)</text>
        <dbReference type="Rhea" id="RHEA:18633"/>
        <dbReference type="ChEBI" id="CHEBI:15377"/>
        <dbReference type="ChEBI" id="CHEBI:15378"/>
        <dbReference type="ChEBI" id="CHEBI:17544"/>
        <dbReference type="ChEBI" id="CHEBI:29985"/>
        <dbReference type="ChEBI" id="CHEBI:30616"/>
        <dbReference type="ChEBI" id="CHEBI:43474"/>
        <dbReference type="ChEBI" id="CHEBI:58228"/>
        <dbReference type="ChEBI" id="CHEBI:58359"/>
        <dbReference type="ChEBI" id="CHEBI:456216"/>
        <dbReference type="EC" id="6.3.5.5"/>
    </reaction>
</comment>